<name>A9H347_GLUDA</name>
<evidence type="ECO:0000256" key="3">
    <source>
        <dbReference type="ARBA" id="ARBA00023163"/>
    </source>
</evidence>
<dbReference type="InterPro" id="IPR036286">
    <property type="entry name" value="LexA/Signal_pep-like_sf"/>
</dbReference>
<dbReference type="EMBL" id="AM889285">
    <property type="protein sequence ID" value="CAP54238.1"/>
    <property type="molecule type" value="Genomic_DNA"/>
</dbReference>
<keyword evidence="2" id="KW-0238">DNA-binding</keyword>
<dbReference type="GO" id="GO:0003677">
    <property type="term" value="F:DNA binding"/>
    <property type="evidence" value="ECO:0007669"/>
    <property type="project" value="UniProtKB-KW"/>
</dbReference>
<protein>
    <submittedName>
        <fullName evidence="5">Putative regulator protein</fullName>
    </submittedName>
</protein>
<keyword evidence="3" id="KW-0804">Transcription</keyword>
<gene>
    <name evidence="5" type="ordered locus">GDI0295</name>
</gene>
<evidence type="ECO:0000256" key="1">
    <source>
        <dbReference type="ARBA" id="ARBA00023015"/>
    </source>
</evidence>
<proteinExistence type="predicted"/>
<dbReference type="InterPro" id="IPR039418">
    <property type="entry name" value="LexA-like"/>
</dbReference>
<dbReference type="SUPFAM" id="SSF51306">
    <property type="entry name" value="LexA/Signal peptidase"/>
    <property type="match status" value="1"/>
</dbReference>
<dbReference type="Proteomes" id="UP000001176">
    <property type="component" value="Chromosome"/>
</dbReference>
<accession>A9H347</accession>
<dbReference type="InterPro" id="IPR015927">
    <property type="entry name" value="Peptidase_S24_S26A/B/C"/>
</dbReference>
<keyword evidence="6" id="KW-1185">Reference proteome</keyword>
<sequence length="273" mass="30006">MSNSERPMRDLSDLAKNRQIEPMVIRLREVVDRTGGAKAVAARTDIPLSTLSGYLSGRELKLSVARKITEACGVSLDWLAAGEDGPAAREFGNARQAGPESVEFLNYDVILSAHQGVDGDSSYIETRISIPRDFLPLSIQSNTDNISAVTAKCDSMNPIIDDGDILLERDDFGLNRNMGTQIAENLIQHAVWIGGQHGHTLTSGSIYALRVENTLLVRRLILKTNGNVQVISENPRYPTEELNAEDVRRMVQDDGFPARIIGRVIWRAGSLIP</sequence>
<dbReference type="InterPro" id="IPR010982">
    <property type="entry name" value="Lambda_DNA-bd_dom_sf"/>
</dbReference>
<dbReference type="PANTHER" id="PTHR40661:SF3">
    <property type="entry name" value="FELS-1 PROPHAGE TRANSCRIPTIONAL REGULATOR"/>
    <property type="match status" value="1"/>
</dbReference>
<dbReference type="InterPro" id="IPR001387">
    <property type="entry name" value="Cro/C1-type_HTH"/>
</dbReference>
<reference evidence="5 6" key="1">
    <citation type="journal article" date="2009" name="BMC Genomics">
        <title>Complete genome sequence of the sugarcane nitrogen-fixing endophyte Gluconacetobacter diazotrophicus Pal5.</title>
        <authorList>
            <person name="Bertalan M."/>
            <person name="Albano R."/>
            <person name="Padua V."/>
            <person name="Rouws L."/>
            <person name="Rojas C."/>
            <person name="Hemerly A."/>
            <person name="Teixeira K."/>
            <person name="Schwab S."/>
            <person name="Araujo J."/>
            <person name="Oliveira A."/>
            <person name="Franca L."/>
            <person name="Magalhaes V."/>
            <person name="Alqueres S."/>
            <person name="Cardoso A."/>
            <person name="Almeida W."/>
            <person name="Loureiro M.M."/>
            <person name="Nogueira E."/>
            <person name="Cidade D."/>
            <person name="Oliveira D."/>
            <person name="Simao T."/>
            <person name="Macedo J."/>
            <person name="Valadao A."/>
            <person name="Dreschsel M."/>
            <person name="Freitas F."/>
            <person name="Vidal M."/>
            <person name="Guedes H."/>
            <person name="Rodrigues E."/>
            <person name="Meneses C."/>
            <person name="Brioso P."/>
            <person name="Pozzer L."/>
            <person name="Figueiredo D."/>
            <person name="Montano H."/>
            <person name="Junior J."/>
            <person name="Filho G."/>
            <person name="Flores V."/>
            <person name="Ferreira B."/>
            <person name="Branco A."/>
            <person name="Gonzalez P."/>
            <person name="Guillobel H."/>
            <person name="Lemos M."/>
            <person name="Seibel L."/>
            <person name="Macedo J."/>
            <person name="Alves-Ferreira M."/>
            <person name="Sachetto-Martins G."/>
            <person name="Coelho A."/>
            <person name="Santos E."/>
            <person name="Amaral G."/>
            <person name="Neves A."/>
            <person name="Pacheco A.B."/>
            <person name="Carvalho D."/>
            <person name="Lery L."/>
            <person name="Bisch P."/>
            <person name="Rossle S.C."/>
            <person name="Urmenyi T."/>
            <person name="Kruger W.V."/>
            <person name="Martins O."/>
            <person name="Baldani J.I."/>
            <person name="Ferreira P.C."/>
        </authorList>
    </citation>
    <scope>NUCLEOTIDE SEQUENCE [LARGE SCALE GENOMIC DNA]</scope>
    <source>
        <strain evidence="6">ATCC 49037 / DSM 5601 / CCUG 37298 / CIP 103539 / LMG 7603 / PAl5</strain>
    </source>
</reference>
<dbReference type="Gene3D" id="1.10.260.40">
    <property type="entry name" value="lambda repressor-like DNA-binding domains"/>
    <property type="match status" value="1"/>
</dbReference>
<dbReference type="KEGG" id="gdi:GDI0295"/>
<dbReference type="Pfam" id="PF01381">
    <property type="entry name" value="HTH_3"/>
    <property type="match status" value="1"/>
</dbReference>
<dbReference type="Gene3D" id="2.10.109.10">
    <property type="entry name" value="Umud Fragment, subunit A"/>
    <property type="match status" value="1"/>
</dbReference>
<dbReference type="AlphaFoldDB" id="A9H347"/>
<dbReference type="PROSITE" id="PS50943">
    <property type="entry name" value="HTH_CROC1"/>
    <property type="match status" value="1"/>
</dbReference>
<feature type="domain" description="HTH cro/C1-type" evidence="4">
    <location>
        <begin position="38"/>
        <end position="79"/>
    </location>
</feature>
<evidence type="ECO:0000313" key="5">
    <source>
        <dbReference type="EMBL" id="CAP54238.1"/>
    </source>
</evidence>
<organism evidence="5 6">
    <name type="scientific">Gluconacetobacter diazotrophicus (strain ATCC 49037 / DSM 5601 / CCUG 37298 / CIP 103539 / LMG 7603 / PAl5)</name>
    <dbReference type="NCBI Taxonomy" id="272568"/>
    <lineage>
        <taxon>Bacteria</taxon>
        <taxon>Pseudomonadati</taxon>
        <taxon>Pseudomonadota</taxon>
        <taxon>Alphaproteobacteria</taxon>
        <taxon>Acetobacterales</taxon>
        <taxon>Acetobacteraceae</taxon>
        <taxon>Gluconacetobacter</taxon>
    </lineage>
</organism>
<dbReference type="PANTHER" id="PTHR40661">
    <property type="match status" value="1"/>
</dbReference>
<evidence type="ECO:0000313" key="6">
    <source>
        <dbReference type="Proteomes" id="UP000001176"/>
    </source>
</evidence>
<dbReference type="SUPFAM" id="SSF47413">
    <property type="entry name" value="lambda repressor-like DNA-binding domains"/>
    <property type="match status" value="1"/>
</dbReference>
<evidence type="ECO:0000259" key="4">
    <source>
        <dbReference type="PROSITE" id="PS50943"/>
    </source>
</evidence>
<keyword evidence="1" id="KW-0805">Transcription regulation</keyword>
<evidence type="ECO:0000256" key="2">
    <source>
        <dbReference type="ARBA" id="ARBA00023125"/>
    </source>
</evidence>
<dbReference type="CDD" id="cd06529">
    <property type="entry name" value="S24_LexA-like"/>
    <property type="match status" value="1"/>
</dbReference>
<dbReference type="Pfam" id="PF00717">
    <property type="entry name" value="Peptidase_S24"/>
    <property type="match status" value="1"/>
</dbReference>
<dbReference type="CDD" id="cd00093">
    <property type="entry name" value="HTH_XRE"/>
    <property type="match status" value="1"/>
</dbReference>